<feature type="transmembrane region" description="Helical" evidence="1">
    <location>
        <begin position="119"/>
        <end position="140"/>
    </location>
</feature>
<evidence type="ECO:0000313" key="3">
    <source>
        <dbReference type="Proteomes" id="UP000800038"/>
    </source>
</evidence>
<sequence>MEAPEILSAFGTPARAAARILLLPRYVLGGFAPLHAWPQNRYARQRFGAGFRWRIWLLFDCRELEELETLINKGSDAEVKRLRESKIEQFKLVALVGALLASLALQALSLPLISETTFVARSSFTVSFMLSILATFFTCIQQRELDLVRSVPALRAWLSNGVRYTNNNDELVFQSSLASLTLLESPYEFISLAVANFVAGVSAYMWSAWANGLKLHQEEGALTGVAVLVYFAVGTGFAFTMFPLLLGSKDRESRAVGYALDGCEMRLRAGRGWRMESDDGDFRRKGKLASLMVQDQSRAAIHQSGRGDIKPESKLALNAV</sequence>
<protein>
    <submittedName>
        <fullName evidence="2">Uncharacterized protein</fullName>
    </submittedName>
</protein>
<evidence type="ECO:0000313" key="2">
    <source>
        <dbReference type="EMBL" id="KAF1941228.1"/>
    </source>
</evidence>
<keyword evidence="1" id="KW-0472">Membrane</keyword>
<keyword evidence="3" id="KW-1185">Reference proteome</keyword>
<accession>A0A6A5SNK6</accession>
<keyword evidence="1" id="KW-1133">Transmembrane helix</keyword>
<dbReference type="Proteomes" id="UP000800038">
    <property type="component" value="Unassembled WGS sequence"/>
</dbReference>
<evidence type="ECO:0000256" key="1">
    <source>
        <dbReference type="SAM" id="Phobius"/>
    </source>
</evidence>
<name>A0A6A5SNK6_9PLEO</name>
<proteinExistence type="predicted"/>
<dbReference type="OrthoDB" id="4941332at2759"/>
<gene>
    <name evidence="2" type="ORF">EJ02DRAFT_207201</name>
</gene>
<keyword evidence="1" id="KW-0812">Transmembrane</keyword>
<dbReference type="EMBL" id="ML976050">
    <property type="protein sequence ID" value="KAF1941228.1"/>
    <property type="molecule type" value="Genomic_DNA"/>
</dbReference>
<feature type="transmembrane region" description="Helical" evidence="1">
    <location>
        <begin position="189"/>
        <end position="209"/>
    </location>
</feature>
<feature type="transmembrane region" description="Helical" evidence="1">
    <location>
        <begin position="221"/>
        <end position="246"/>
    </location>
</feature>
<dbReference type="AlphaFoldDB" id="A0A6A5SNK6"/>
<feature type="transmembrane region" description="Helical" evidence="1">
    <location>
        <begin position="90"/>
        <end position="113"/>
    </location>
</feature>
<organism evidence="2 3">
    <name type="scientific">Clathrospora elynae</name>
    <dbReference type="NCBI Taxonomy" id="706981"/>
    <lineage>
        <taxon>Eukaryota</taxon>
        <taxon>Fungi</taxon>
        <taxon>Dikarya</taxon>
        <taxon>Ascomycota</taxon>
        <taxon>Pezizomycotina</taxon>
        <taxon>Dothideomycetes</taxon>
        <taxon>Pleosporomycetidae</taxon>
        <taxon>Pleosporales</taxon>
        <taxon>Diademaceae</taxon>
        <taxon>Clathrospora</taxon>
    </lineage>
</organism>
<reference evidence="2" key="1">
    <citation type="journal article" date="2020" name="Stud. Mycol.">
        <title>101 Dothideomycetes genomes: a test case for predicting lifestyles and emergence of pathogens.</title>
        <authorList>
            <person name="Haridas S."/>
            <person name="Albert R."/>
            <person name="Binder M."/>
            <person name="Bloem J."/>
            <person name="Labutti K."/>
            <person name="Salamov A."/>
            <person name="Andreopoulos B."/>
            <person name="Baker S."/>
            <person name="Barry K."/>
            <person name="Bills G."/>
            <person name="Bluhm B."/>
            <person name="Cannon C."/>
            <person name="Castanera R."/>
            <person name="Culley D."/>
            <person name="Daum C."/>
            <person name="Ezra D."/>
            <person name="Gonzalez J."/>
            <person name="Henrissat B."/>
            <person name="Kuo A."/>
            <person name="Liang C."/>
            <person name="Lipzen A."/>
            <person name="Lutzoni F."/>
            <person name="Magnuson J."/>
            <person name="Mondo S."/>
            <person name="Nolan M."/>
            <person name="Ohm R."/>
            <person name="Pangilinan J."/>
            <person name="Park H.-J."/>
            <person name="Ramirez L."/>
            <person name="Alfaro M."/>
            <person name="Sun H."/>
            <person name="Tritt A."/>
            <person name="Yoshinaga Y."/>
            <person name="Zwiers L.-H."/>
            <person name="Turgeon B."/>
            <person name="Goodwin S."/>
            <person name="Spatafora J."/>
            <person name="Crous P."/>
            <person name="Grigoriev I."/>
        </authorList>
    </citation>
    <scope>NUCLEOTIDE SEQUENCE</scope>
    <source>
        <strain evidence="2">CBS 161.51</strain>
    </source>
</reference>